<evidence type="ECO:0000256" key="5">
    <source>
        <dbReference type="ARBA" id="ARBA00011738"/>
    </source>
</evidence>
<dbReference type="EC" id="4.1.1.37" evidence="6 11"/>
<comment type="similarity">
    <text evidence="4 12">Belongs to the uroporphyrinogen decarboxylase family.</text>
</comment>
<dbReference type="PROSITE" id="PS00906">
    <property type="entry name" value="UROD_1"/>
    <property type="match status" value="1"/>
</dbReference>
<evidence type="ECO:0000256" key="7">
    <source>
        <dbReference type="ARBA" id="ARBA00022793"/>
    </source>
</evidence>
<evidence type="ECO:0000313" key="16">
    <source>
        <dbReference type="Proteomes" id="UP000028924"/>
    </source>
</evidence>
<evidence type="ECO:0000256" key="8">
    <source>
        <dbReference type="ARBA" id="ARBA00023239"/>
    </source>
</evidence>
<comment type="subcellular location">
    <subcellularLocation>
        <location evidence="2">Plastid</location>
        <location evidence="2">Chloroplast</location>
    </subcellularLocation>
</comment>
<dbReference type="eggNOG" id="KOG2872">
    <property type="taxonomic scope" value="Eukaryota"/>
</dbReference>
<dbReference type="GO" id="GO:0006782">
    <property type="term" value="P:protoporphyrinogen IX biosynthetic process"/>
    <property type="evidence" value="ECO:0007669"/>
    <property type="project" value="UniProtKB-UniPathway"/>
</dbReference>
<dbReference type="PANTHER" id="PTHR21091:SF169">
    <property type="entry name" value="UROPORPHYRINOGEN DECARBOXYLASE"/>
    <property type="match status" value="1"/>
</dbReference>
<comment type="subunit">
    <text evidence="5">Homodimer.</text>
</comment>
<dbReference type="CDD" id="cd00717">
    <property type="entry name" value="URO-D"/>
    <property type="match status" value="1"/>
</dbReference>
<dbReference type="GO" id="GO:0009507">
    <property type="term" value="C:chloroplast"/>
    <property type="evidence" value="ECO:0007669"/>
    <property type="project" value="UniProtKB-SubCell"/>
</dbReference>
<dbReference type="UniPathway" id="UPA00251">
    <property type="reaction ID" value="UER00321"/>
</dbReference>
<comment type="pathway">
    <text evidence="3 11">Porphyrin-containing compound metabolism; protoporphyrin-IX biosynthesis; coproporphyrinogen-III from 5-aminolevulinate: step 4/4.</text>
</comment>
<evidence type="ECO:0000256" key="1">
    <source>
        <dbReference type="ARBA" id="ARBA00002448"/>
    </source>
</evidence>
<evidence type="ECO:0000256" key="10">
    <source>
        <dbReference type="ARBA" id="ARBA00048033"/>
    </source>
</evidence>
<accession>A0A087SHH6</accession>
<keyword evidence="16" id="KW-1185">Reference proteome</keyword>
<dbReference type="AlphaFoldDB" id="A0A087SHH6"/>
<dbReference type="EMBL" id="KL662112">
    <property type="protein sequence ID" value="KFM25180.1"/>
    <property type="molecule type" value="Genomic_DNA"/>
</dbReference>
<proteinExistence type="inferred from homology"/>
<dbReference type="Proteomes" id="UP000028924">
    <property type="component" value="Unassembled WGS sequence"/>
</dbReference>
<dbReference type="SUPFAM" id="SSF51726">
    <property type="entry name" value="UROD/MetE-like"/>
    <property type="match status" value="1"/>
</dbReference>
<evidence type="ECO:0000256" key="4">
    <source>
        <dbReference type="ARBA" id="ARBA00009935"/>
    </source>
</evidence>
<comment type="function">
    <text evidence="1">Catalyzes the decarboxylation of four acetate groups of uroporphyrinogen-III to yield coproporphyrinogen-III.</text>
</comment>
<keyword evidence="9 11" id="KW-0627">Porphyrin biosynthesis</keyword>
<keyword evidence="8 11" id="KW-0456">Lyase</keyword>
<dbReference type="PANTHER" id="PTHR21091">
    <property type="entry name" value="METHYLTETRAHYDROFOLATE:HOMOCYSTEINE METHYLTRANSFERASE RELATED"/>
    <property type="match status" value="1"/>
</dbReference>
<dbReference type="Pfam" id="PF01208">
    <property type="entry name" value="URO-D"/>
    <property type="match status" value="1"/>
</dbReference>
<dbReference type="NCBIfam" id="TIGR01464">
    <property type="entry name" value="hemE"/>
    <property type="match status" value="1"/>
</dbReference>
<evidence type="ECO:0000256" key="2">
    <source>
        <dbReference type="ARBA" id="ARBA00004229"/>
    </source>
</evidence>
<name>A0A087SHH6_AUXPR</name>
<evidence type="ECO:0000256" key="9">
    <source>
        <dbReference type="ARBA" id="ARBA00023244"/>
    </source>
</evidence>
<dbReference type="KEGG" id="apro:F751_6135"/>
<dbReference type="OrthoDB" id="339900at2759"/>
<evidence type="ECO:0000259" key="13">
    <source>
        <dbReference type="PROSITE" id="PS00906"/>
    </source>
</evidence>
<dbReference type="HAMAP" id="MF_00218">
    <property type="entry name" value="URO_D"/>
    <property type="match status" value="1"/>
</dbReference>
<dbReference type="RefSeq" id="XP_011398071.1">
    <property type="nucleotide sequence ID" value="XM_011399769.1"/>
</dbReference>
<gene>
    <name evidence="15" type="ORF">F751_6135</name>
</gene>
<dbReference type="STRING" id="3075.A0A087SHH6"/>
<dbReference type="InterPro" id="IPR000257">
    <property type="entry name" value="Uroporphyrinogen_deCOase"/>
</dbReference>
<evidence type="ECO:0000256" key="11">
    <source>
        <dbReference type="RuleBase" id="RU000554"/>
    </source>
</evidence>
<evidence type="ECO:0000256" key="6">
    <source>
        <dbReference type="ARBA" id="ARBA00012288"/>
    </source>
</evidence>
<evidence type="ECO:0000256" key="3">
    <source>
        <dbReference type="ARBA" id="ARBA00004804"/>
    </source>
</evidence>
<dbReference type="FunFam" id="3.20.20.210:FF:000006">
    <property type="entry name" value="Uroporphyrinogen decarboxylase"/>
    <property type="match status" value="1"/>
</dbReference>
<dbReference type="Gene3D" id="3.20.20.210">
    <property type="match status" value="1"/>
</dbReference>
<dbReference type="InterPro" id="IPR038071">
    <property type="entry name" value="UROD/MetE-like_sf"/>
</dbReference>
<dbReference type="GO" id="GO:0004853">
    <property type="term" value="F:uroporphyrinogen decarboxylase activity"/>
    <property type="evidence" value="ECO:0007669"/>
    <property type="project" value="UniProtKB-EC"/>
</dbReference>
<evidence type="ECO:0000259" key="14">
    <source>
        <dbReference type="PROSITE" id="PS00907"/>
    </source>
</evidence>
<keyword evidence="7 11" id="KW-0210">Decarboxylase</keyword>
<evidence type="ECO:0000256" key="12">
    <source>
        <dbReference type="RuleBase" id="RU004169"/>
    </source>
</evidence>
<comment type="catalytic activity">
    <reaction evidence="10 11">
        <text>uroporphyrinogen III + 4 H(+) = coproporphyrinogen III + 4 CO2</text>
        <dbReference type="Rhea" id="RHEA:19865"/>
        <dbReference type="ChEBI" id="CHEBI:15378"/>
        <dbReference type="ChEBI" id="CHEBI:16526"/>
        <dbReference type="ChEBI" id="CHEBI:57308"/>
        <dbReference type="ChEBI" id="CHEBI:57309"/>
        <dbReference type="EC" id="4.1.1.37"/>
    </reaction>
</comment>
<evidence type="ECO:0000313" key="15">
    <source>
        <dbReference type="EMBL" id="KFM25180.1"/>
    </source>
</evidence>
<feature type="domain" description="Uroporphyrinogen decarboxylase (URO-D)" evidence="13">
    <location>
        <begin position="37"/>
        <end position="46"/>
    </location>
</feature>
<reference evidence="15 16" key="1">
    <citation type="journal article" date="2014" name="BMC Genomics">
        <title>Oil accumulation mechanisms of the oleaginous microalga Chlorella protothecoides revealed through its genome, transcriptomes, and proteomes.</title>
        <authorList>
            <person name="Gao C."/>
            <person name="Wang Y."/>
            <person name="Shen Y."/>
            <person name="Yan D."/>
            <person name="He X."/>
            <person name="Dai J."/>
            <person name="Wu Q."/>
        </authorList>
    </citation>
    <scope>NUCLEOTIDE SEQUENCE [LARGE SCALE GENOMIC DNA]</scope>
    <source>
        <strain evidence="15 16">0710</strain>
    </source>
</reference>
<dbReference type="InterPro" id="IPR006361">
    <property type="entry name" value="Uroporphyrinogen_deCO2ase_HemE"/>
</dbReference>
<dbReference type="GeneID" id="23617526"/>
<dbReference type="PROSITE" id="PS00907">
    <property type="entry name" value="UROD_2"/>
    <property type="match status" value="1"/>
</dbReference>
<organism evidence="15 16">
    <name type="scientific">Auxenochlorella protothecoides</name>
    <name type="common">Green microalga</name>
    <name type="synonym">Chlorella protothecoides</name>
    <dbReference type="NCBI Taxonomy" id="3075"/>
    <lineage>
        <taxon>Eukaryota</taxon>
        <taxon>Viridiplantae</taxon>
        <taxon>Chlorophyta</taxon>
        <taxon>core chlorophytes</taxon>
        <taxon>Trebouxiophyceae</taxon>
        <taxon>Chlorellales</taxon>
        <taxon>Chlorellaceae</taxon>
        <taxon>Auxenochlorella</taxon>
    </lineage>
</organism>
<protein>
    <recommendedName>
        <fullName evidence="6 11">Uroporphyrinogen decarboxylase</fullName>
        <ecNumber evidence="6 11">4.1.1.37</ecNumber>
    </recommendedName>
</protein>
<feature type="domain" description="Uroporphyrinogen decarboxylase (URO-D)" evidence="14">
    <location>
        <begin position="157"/>
        <end position="173"/>
    </location>
</feature>
<sequence>MASFAYGSFARALPHRAHGEDPLLLRALRGESVSRPPVWLMRQAGRYMKVYQDLCKQHTTFRERSENADLAVEISLQPWRAFQPDGVILFSDILTPISGMGIPFDITAGKGPIIPDPIRTQQQVDALRELVPEEAVPFVGEALRTLRAEVGSASAVLGFVGAPFTLATYIVEGGMSKNYTHIKKLMFSEPAVLHGLLQRLADAVVTYIGYQADNGAQTVQIFDSWAANLSPRDFDVFAGPYLHYIIKKAKEASSRAHPDLPIILYISGSGALVERMAACGPDILSLCHSVDLEEGVRRAGTNFAYQGNIDSGVLFGSREAITSRVRETAQQAQRAGVRHILNLGHGIMQGTPEDAVAHLFHEAKNLQL</sequence>